<keyword evidence="5" id="KW-1185">Reference proteome</keyword>
<evidence type="ECO:0000313" key="5">
    <source>
        <dbReference type="Proteomes" id="UP000238338"/>
    </source>
</evidence>
<dbReference type="InterPro" id="IPR015815">
    <property type="entry name" value="HIBADH-related"/>
</dbReference>
<comment type="caution">
    <text evidence="4">The sequence shown here is derived from an EMBL/GenBank/DDBJ whole genome shotgun (WGS) entry which is preliminary data.</text>
</comment>
<dbReference type="GO" id="GO:0050661">
    <property type="term" value="F:NADP binding"/>
    <property type="evidence" value="ECO:0007669"/>
    <property type="project" value="InterPro"/>
</dbReference>
<evidence type="ECO:0000256" key="2">
    <source>
        <dbReference type="PIRSR" id="PIRSR000103-1"/>
    </source>
</evidence>
<name>A0A2S8S9B1_9RHOB</name>
<dbReference type="InterPro" id="IPR036291">
    <property type="entry name" value="NAD(P)-bd_dom_sf"/>
</dbReference>
<keyword evidence="1" id="KW-0560">Oxidoreductase</keyword>
<dbReference type="Gene3D" id="3.40.50.720">
    <property type="entry name" value="NAD(P)-binding Rossmann-like Domain"/>
    <property type="match status" value="1"/>
</dbReference>
<dbReference type="SUPFAM" id="SSF51735">
    <property type="entry name" value="NAD(P)-binding Rossmann-fold domains"/>
    <property type="match status" value="1"/>
</dbReference>
<organism evidence="4 5">
    <name type="scientific">Albidovulum denitrificans</name>
    <dbReference type="NCBI Taxonomy" id="404881"/>
    <lineage>
        <taxon>Bacteria</taxon>
        <taxon>Pseudomonadati</taxon>
        <taxon>Pseudomonadota</taxon>
        <taxon>Alphaproteobacteria</taxon>
        <taxon>Rhodobacterales</taxon>
        <taxon>Paracoccaceae</taxon>
        <taxon>Albidovulum</taxon>
    </lineage>
</organism>
<dbReference type="PANTHER" id="PTHR43060:SF15">
    <property type="entry name" value="3-HYDROXYISOBUTYRATE DEHYDROGENASE-LIKE 1, MITOCHONDRIAL-RELATED"/>
    <property type="match status" value="1"/>
</dbReference>
<dbReference type="AlphaFoldDB" id="A0A2S8S9B1"/>
<dbReference type="PIRSF" id="PIRSF000103">
    <property type="entry name" value="HIBADH"/>
    <property type="match status" value="1"/>
</dbReference>
<gene>
    <name evidence="4" type="ORF">LX70_01166</name>
</gene>
<feature type="active site" evidence="2">
    <location>
        <position position="165"/>
    </location>
</feature>
<feature type="domain" description="6-phosphogluconate dehydrogenase NADP-binding" evidence="3">
    <location>
        <begin position="42"/>
        <end position="155"/>
    </location>
</feature>
<dbReference type="InterPro" id="IPR013328">
    <property type="entry name" value="6PGD_dom2"/>
</dbReference>
<dbReference type="Proteomes" id="UP000238338">
    <property type="component" value="Unassembled WGS sequence"/>
</dbReference>
<dbReference type="InterPro" id="IPR006115">
    <property type="entry name" value="6PGDH_NADP-bd"/>
</dbReference>
<sequence>MNGIGIAGSGRIARSFATRLSDAGISAATFGLGTPEGGGDRTQRAAQRFTAGLGTLILVPADIAETEALLFEEQAFARNAKSLGAIVIAATLSPRYVRALRGRIDARIALIDAPVIGTGRAAEEGRLTMFLGGPLDVIQSLKPVFDLLTRKTVRMGGFGSAMAAKVMNDFLAATNNAVTRIALDWAEAQGIDEARIVEMAGRGGEGSEAPEDAPTFCPIGQQTEDSINHLVHEVEHAFDTALAGAHLTPPRAFETVMRSVKARHLH</sequence>
<protein>
    <submittedName>
        <fullName evidence="4">3-hydroxyisobutyrate dehydrogenase</fullName>
    </submittedName>
</protein>
<evidence type="ECO:0000259" key="3">
    <source>
        <dbReference type="Pfam" id="PF03446"/>
    </source>
</evidence>
<dbReference type="Pfam" id="PF03446">
    <property type="entry name" value="NAD_binding_2"/>
    <property type="match status" value="1"/>
</dbReference>
<evidence type="ECO:0000313" key="4">
    <source>
        <dbReference type="EMBL" id="PQV57363.1"/>
    </source>
</evidence>
<dbReference type="OrthoDB" id="9812907at2"/>
<dbReference type="Gene3D" id="1.10.1040.10">
    <property type="entry name" value="N-(1-d-carboxylethyl)-l-norvaline Dehydrogenase, domain 2"/>
    <property type="match status" value="1"/>
</dbReference>
<evidence type="ECO:0000256" key="1">
    <source>
        <dbReference type="ARBA" id="ARBA00023002"/>
    </source>
</evidence>
<dbReference type="RefSeq" id="WP_105513628.1">
    <property type="nucleotide sequence ID" value="NZ_PVEP01000002.1"/>
</dbReference>
<proteinExistence type="predicted"/>
<accession>A0A2S8S9B1</accession>
<dbReference type="GO" id="GO:0016491">
    <property type="term" value="F:oxidoreductase activity"/>
    <property type="evidence" value="ECO:0007669"/>
    <property type="project" value="UniProtKB-KW"/>
</dbReference>
<dbReference type="EMBL" id="PVEP01000002">
    <property type="protein sequence ID" value="PQV57363.1"/>
    <property type="molecule type" value="Genomic_DNA"/>
</dbReference>
<dbReference type="PANTHER" id="PTHR43060">
    <property type="entry name" value="3-HYDROXYISOBUTYRATE DEHYDROGENASE-LIKE 1, MITOCHONDRIAL-RELATED"/>
    <property type="match status" value="1"/>
</dbReference>
<reference evidence="4 5" key="1">
    <citation type="submission" date="2018-02" db="EMBL/GenBank/DDBJ databases">
        <title>Genomic Encyclopedia of Archaeal and Bacterial Type Strains, Phase II (KMG-II): from individual species to whole genera.</title>
        <authorList>
            <person name="Goeker M."/>
        </authorList>
    </citation>
    <scope>NUCLEOTIDE SEQUENCE [LARGE SCALE GENOMIC DNA]</scope>
    <source>
        <strain evidence="4 5">DSM 18921</strain>
    </source>
</reference>